<dbReference type="EMBL" id="BSFN01000008">
    <property type="protein sequence ID" value="GLK89989.1"/>
    <property type="molecule type" value="Genomic_DNA"/>
</dbReference>
<proteinExistence type="predicted"/>
<dbReference type="PRINTS" id="PR01994">
    <property type="entry name" value="ANTIREPRESSR"/>
</dbReference>
<organism evidence="2 3">
    <name type="scientific">Pseudomonas turukhanskensis</name>
    <dbReference type="NCBI Taxonomy" id="1806536"/>
    <lineage>
        <taxon>Bacteria</taxon>
        <taxon>Pseudomonadati</taxon>
        <taxon>Pseudomonadota</taxon>
        <taxon>Gammaproteobacteria</taxon>
        <taxon>Pseudomonadales</taxon>
        <taxon>Pseudomonadaceae</taxon>
        <taxon>Pseudomonas</taxon>
    </lineage>
</organism>
<name>A0A9W6K9K3_9PSED</name>
<dbReference type="AlphaFoldDB" id="A0A9W6K9K3"/>
<dbReference type="Proteomes" id="UP001143328">
    <property type="component" value="Unassembled WGS sequence"/>
</dbReference>
<keyword evidence="3" id="KW-1185">Reference proteome</keyword>
<comment type="caution">
    <text evidence="2">The sequence shown here is derived from an EMBL/GenBank/DDBJ whole genome shotgun (WGS) entry which is preliminary data.</text>
</comment>
<reference evidence="2" key="2">
    <citation type="submission" date="2023-01" db="EMBL/GenBank/DDBJ databases">
        <authorList>
            <person name="Sun Q."/>
            <person name="Evtushenko L."/>
        </authorList>
    </citation>
    <scope>NUCLEOTIDE SEQUENCE</scope>
    <source>
        <strain evidence="2">VKM B-2935</strain>
    </source>
</reference>
<feature type="domain" description="Antirepressor protein ant N-terminal" evidence="1">
    <location>
        <begin position="5"/>
        <end position="101"/>
    </location>
</feature>
<gene>
    <name evidence="2" type="ORF">GCM10017655_30510</name>
</gene>
<dbReference type="RefSeq" id="WP_271196178.1">
    <property type="nucleotide sequence ID" value="NZ_BSFN01000008.1"/>
</dbReference>
<evidence type="ECO:0000259" key="1">
    <source>
        <dbReference type="Pfam" id="PF10547"/>
    </source>
</evidence>
<sequence length="241" mass="27413">MRTSKIKIHGLTIPYLIDSDNERYWPMRSICEAMGLNWHSQAAKLHPPRYSPREHDVSLPGQPLMKRALCLPQSEFEFWLKSLSSRKVSPAVRRHLDQLRTHFFGGTPTVEEQPQVPKTAAAPVVLSRILNWRAQQADPANRPDLLKQMANQFRGVNGFGIEETQDHQLRAAVASLSSIIYQHDRSKTPSQMPISLRVDAIIKSIVEVRKQHLPDADFAALLCGIDLEQQHRQACSMQQTQ</sequence>
<evidence type="ECO:0000313" key="3">
    <source>
        <dbReference type="Proteomes" id="UP001143328"/>
    </source>
</evidence>
<dbReference type="InterPro" id="IPR018875">
    <property type="entry name" value="Antirepressor_Ant_N"/>
</dbReference>
<evidence type="ECO:0000313" key="2">
    <source>
        <dbReference type="EMBL" id="GLK89989.1"/>
    </source>
</evidence>
<reference evidence="2" key="1">
    <citation type="journal article" date="2014" name="Int. J. Syst. Evol. Microbiol.">
        <title>Complete genome sequence of Corynebacterium casei LMG S-19264T (=DSM 44701T), isolated from a smear-ripened cheese.</title>
        <authorList>
            <consortium name="US DOE Joint Genome Institute (JGI-PGF)"/>
            <person name="Walter F."/>
            <person name="Albersmeier A."/>
            <person name="Kalinowski J."/>
            <person name="Ruckert C."/>
        </authorList>
    </citation>
    <scope>NUCLEOTIDE SEQUENCE</scope>
    <source>
        <strain evidence="2">VKM B-2935</strain>
    </source>
</reference>
<dbReference type="Pfam" id="PF10547">
    <property type="entry name" value="P22_AR_N"/>
    <property type="match status" value="1"/>
</dbReference>
<accession>A0A9W6K9K3</accession>
<protein>
    <recommendedName>
        <fullName evidence="1">Antirepressor protein ant N-terminal domain-containing protein</fullName>
    </recommendedName>
</protein>